<dbReference type="Proteomes" id="UP000276133">
    <property type="component" value="Unassembled WGS sequence"/>
</dbReference>
<evidence type="ECO:0000313" key="2">
    <source>
        <dbReference type="Proteomes" id="UP000276133"/>
    </source>
</evidence>
<protein>
    <submittedName>
        <fullName evidence="1">Uncharacterized protein</fullName>
    </submittedName>
</protein>
<organism evidence="1 2">
    <name type="scientific">Brachionus plicatilis</name>
    <name type="common">Marine rotifer</name>
    <name type="synonym">Brachionus muelleri</name>
    <dbReference type="NCBI Taxonomy" id="10195"/>
    <lineage>
        <taxon>Eukaryota</taxon>
        <taxon>Metazoa</taxon>
        <taxon>Spiralia</taxon>
        <taxon>Gnathifera</taxon>
        <taxon>Rotifera</taxon>
        <taxon>Eurotatoria</taxon>
        <taxon>Monogononta</taxon>
        <taxon>Pseudotrocha</taxon>
        <taxon>Ploima</taxon>
        <taxon>Brachionidae</taxon>
        <taxon>Brachionus</taxon>
    </lineage>
</organism>
<name>A0A3M7QZY9_BRAPC</name>
<comment type="caution">
    <text evidence="1">The sequence shown here is derived from an EMBL/GenBank/DDBJ whole genome shotgun (WGS) entry which is preliminary data.</text>
</comment>
<reference evidence="1 2" key="1">
    <citation type="journal article" date="2018" name="Sci. Rep.">
        <title>Genomic signatures of local adaptation to the degree of environmental predictability in rotifers.</title>
        <authorList>
            <person name="Franch-Gras L."/>
            <person name="Hahn C."/>
            <person name="Garcia-Roger E.M."/>
            <person name="Carmona M.J."/>
            <person name="Serra M."/>
            <person name="Gomez A."/>
        </authorList>
    </citation>
    <scope>NUCLEOTIDE SEQUENCE [LARGE SCALE GENOMIC DNA]</scope>
    <source>
        <strain evidence="1">HYR1</strain>
    </source>
</reference>
<evidence type="ECO:0000313" key="1">
    <source>
        <dbReference type="EMBL" id="RNA16876.1"/>
    </source>
</evidence>
<sequence length="132" mass="15745">MEMHSSWTFRINRTLLISLIPFLSISYYFLPEFCEQISKNYLKDSVELYCSVLQQIYSLDSCSHVRLPETFIPYKDEHKSIRPFNFFNEKVTTYSRQLLIKCVTLDSFLLRISVGKFRRLRSISLVKKVQKT</sequence>
<dbReference type="AlphaFoldDB" id="A0A3M7QZY9"/>
<keyword evidence="2" id="KW-1185">Reference proteome</keyword>
<gene>
    <name evidence="1" type="ORF">BpHYR1_009251</name>
</gene>
<dbReference type="EMBL" id="REGN01004600">
    <property type="protein sequence ID" value="RNA16876.1"/>
    <property type="molecule type" value="Genomic_DNA"/>
</dbReference>
<accession>A0A3M7QZY9</accession>
<proteinExistence type="predicted"/>